<reference evidence="3 5" key="4">
    <citation type="journal article" date="2023" name="FEMS Microbes">
        <title>Whole genomes of deep-sea sponge-associated bacteria exhibit high novel natural product potential.</title>
        <authorList>
            <person name="Hesketh-Best P.J."/>
            <person name="January G.G."/>
            <person name="Koch M.J."/>
            <person name="Warburton P.J."/>
            <person name="Howell K.L."/>
            <person name="Upton M."/>
        </authorList>
    </citation>
    <scope>NUCLEOTIDE SEQUENCE [LARGE SCALE GENOMIC DNA]</scope>
    <source>
        <strain evidence="3 5">PC206-O</strain>
    </source>
</reference>
<evidence type="ECO:0000313" key="3">
    <source>
        <dbReference type="EMBL" id="MDX2334408.1"/>
    </source>
</evidence>
<name>A0A1Z3UBJ7_BREVE</name>
<evidence type="ECO:0000313" key="2">
    <source>
        <dbReference type="EMBL" id="ASE40689.1"/>
    </source>
</evidence>
<protein>
    <submittedName>
        <fullName evidence="2">Uncharacterized protein</fullName>
    </submittedName>
</protein>
<dbReference type="KEGG" id="bvc:CEP68_15020"/>
<dbReference type="Proteomes" id="UP001272940">
    <property type="component" value="Unassembled WGS sequence"/>
</dbReference>
<dbReference type="AlphaFoldDB" id="A0A1Z3UBJ7"/>
<dbReference type="Proteomes" id="UP000197050">
    <property type="component" value="Chromosome"/>
</dbReference>
<reference evidence="2" key="2">
    <citation type="submission" date="2017-12" db="EMBL/GenBank/DDBJ databases">
        <title>FDA dAtabase for Regulatory Grade micrObial Sequences (FDA-ARGOS): Supporting development and validation of Infectious Disease Dx tests.</title>
        <authorList>
            <person name="Campos J."/>
            <person name="Goldberg B."/>
            <person name="Tallon L."/>
            <person name="Sadzewicz L."/>
            <person name="Sengamalay N."/>
            <person name="Ott S."/>
            <person name="Godinez A."/>
            <person name="Nagaraj S."/>
            <person name="Vavikolanu K."/>
            <person name="Vyas G."/>
            <person name="Nadendla S."/>
            <person name="Aluvathingal J."/>
            <person name="Geyer C."/>
            <person name="Nandy P."/>
            <person name="Hobson J."/>
            <person name="Sichtig H."/>
        </authorList>
    </citation>
    <scope>NUCLEOTIDE SEQUENCE</scope>
    <source>
        <strain evidence="2">FDAARGOS_289</strain>
    </source>
</reference>
<keyword evidence="5" id="KW-1185">Reference proteome</keyword>
<reference evidence="4" key="1">
    <citation type="submission" date="2017-06" db="EMBL/GenBank/DDBJ databases">
        <title>FDA dAtabase for Regulatory Grade micrObial Sequences (FDA-ARGOS): Supporting development and validation of Infectious Disease Dx tests.</title>
        <authorList>
            <person name="Minogue T."/>
            <person name="Wolcott M."/>
            <person name="Wasieloski L."/>
            <person name="Aguilar W."/>
            <person name="Moore D."/>
            <person name="Tallon L."/>
            <person name="Sadzewicz L."/>
            <person name="Sengamalay N."/>
            <person name="Ott S."/>
            <person name="Godinez A."/>
            <person name="Nagaraj S."/>
            <person name="Nadendla S."/>
            <person name="Geyer C."/>
            <person name="Sichtig H."/>
        </authorList>
    </citation>
    <scope>NUCLEOTIDE SEQUENCE [LARGE SCALE GENOMIC DNA]</scope>
    <source>
        <strain evidence="4">FDAARGOS_289</strain>
    </source>
</reference>
<gene>
    <name evidence="2" type="ORF">CEP68_15020</name>
    <name evidence="3" type="ORF">NJD11_05555</name>
</gene>
<evidence type="ECO:0000313" key="4">
    <source>
        <dbReference type="Proteomes" id="UP000197050"/>
    </source>
</evidence>
<feature type="region of interest" description="Disordered" evidence="1">
    <location>
        <begin position="131"/>
        <end position="150"/>
    </location>
</feature>
<feature type="compositionally biased region" description="Polar residues" evidence="1">
    <location>
        <begin position="63"/>
        <end position="76"/>
    </location>
</feature>
<evidence type="ECO:0000313" key="5">
    <source>
        <dbReference type="Proteomes" id="UP001272940"/>
    </source>
</evidence>
<proteinExistence type="predicted"/>
<feature type="region of interest" description="Disordered" evidence="1">
    <location>
        <begin position="37"/>
        <end position="115"/>
    </location>
</feature>
<organism evidence="2 4">
    <name type="scientific">Brevundimonas vesicularis</name>
    <name type="common">Pseudomonas vesicularis</name>
    <dbReference type="NCBI Taxonomy" id="41276"/>
    <lineage>
        <taxon>Bacteria</taxon>
        <taxon>Pseudomonadati</taxon>
        <taxon>Pseudomonadota</taxon>
        <taxon>Alphaproteobacteria</taxon>
        <taxon>Caulobacterales</taxon>
        <taxon>Caulobacteraceae</taxon>
        <taxon>Brevundimonas</taxon>
    </lineage>
</organism>
<dbReference type="EMBL" id="JAMYEC010000003">
    <property type="protein sequence ID" value="MDX2334408.1"/>
    <property type="molecule type" value="Genomic_DNA"/>
</dbReference>
<reference evidence="3" key="3">
    <citation type="submission" date="2022-06" db="EMBL/GenBank/DDBJ databases">
        <authorList>
            <person name="Hesketh-Best P.J."/>
            <person name="Koch M.J."/>
        </authorList>
    </citation>
    <scope>NUCLEOTIDE SEQUENCE</scope>
    <source>
        <strain evidence="3">PC206-O</strain>
    </source>
</reference>
<accession>A0A1Z3UBJ7</accession>
<sequence length="181" mass="19733">MLTLIALEDRRPAPRRVSGHSPLYIQIEPVIIGAKARKAPAPTPAPQAQDQRRAPVGLRDSETAGSEPTVTPTSDRPATPAYDPRWTVRPSHLPDAAWPTGNATRNGEPDCRPEMARSTQDRHVCRALASAAADSSPPMVRSGDEERTAGFAKEAAVKKRWRDYREGDSAYPGLRSLFGMN</sequence>
<dbReference type="GeneID" id="34015410"/>
<dbReference type="RefSeq" id="WP_066622738.1">
    <property type="nucleotide sequence ID" value="NZ_CP022048.2"/>
</dbReference>
<evidence type="ECO:0000256" key="1">
    <source>
        <dbReference type="SAM" id="MobiDB-lite"/>
    </source>
</evidence>
<dbReference type="EMBL" id="CP022048">
    <property type="protein sequence ID" value="ASE40689.1"/>
    <property type="molecule type" value="Genomic_DNA"/>
</dbReference>